<proteinExistence type="inferred from homology"/>
<keyword evidence="11" id="KW-1185">Reference proteome</keyword>
<dbReference type="InterPro" id="IPR027417">
    <property type="entry name" value="P-loop_NTPase"/>
</dbReference>
<keyword evidence="3" id="KW-0493">Microtubule</keyword>
<evidence type="ECO:0000313" key="10">
    <source>
        <dbReference type="EMBL" id="OXA62388.1"/>
    </source>
</evidence>
<dbReference type="OrthoDB" id="191529at2759"/>
<protein>
    <recommendedName>
        <fullName evidence="9">AAA+ ATPase domain-containing protein</fullName>
    </recommendedName>
</protein>
<keyword evidence="6" id="KW-0206">Cytoskeleton</keyword>
<name>A0A226EYX6_FOLCA</name>
<dbReference type="SUPFAM" id="SSF52540">
    <property type="entry name" value="P-loop containing nucleoside triphosphate hydrolases"/>
    <property type="match status" value="1"/>
</dbReference>
<evidence type="ECO:0000313" key="11">
    <source>
        <dbReference type="Proteomes" id="UP000198287"/>
    </source>
</evidence>
<dbReference type="InterPro" id="IPR003593">
    <property type="entry name" value="AAA+_ATPase"/>
</dbReference>
<comment type="similarity">
    <text evidence="8">Belongs to the AAA ATPase family.</text>
</comment>
<feature type="non-terminal residue" evidence="10">
    <location>
        <position position="1"/>
    </location>
</feature>
<evidence type="ECO:0000256" key="1">
    <source>
        <dbReference type="ARBA" id="ARBA00004647"/>
    </source>
</evidence>
<evidence type="ECO:0000259" key="9">
    <source>
        <dbReference type="SMART" id="SM00382"/>
    </source>
</evidence>
<dbReference type="GO" id="GO:0016853">
    <property type="term" value="F:isomerase activity"/>
    <property type="evidence" value="ECO:0007669"/>
    <property type="project" value="UniProtKB-KW"/>
</dbReference>
<dbReference type="Gene3D" id="3.40.50.300">
    <property type="entry name" value="P-loop containing nucleotide triphosphate hydrolases"/>
    <property type="match status" value="1"/>
</dbReference>
<dbReference type="GO" id="GO:0005524">
    <property type="term" value="F:ATP binding"/>
    <property type="evidence" value="ECO:0007669"/>
    <property type="project" value="UniProtKB-KW"/>
</dbReference>
<comment type="caution">
    <text evidence="10">The sequence shown here is derived from an EMBL/GenBank/DDBJ whole genome shotgun (WGS) entry which is preliminary data.</text>
</comment>
<keyword evidence="7" id="KW-0413">Isomerase</keyword>
<dbReference type="GO" id="GO:0016887">
    <property type="term" value="F:ATP hydrolysis activity"/>
    <property type="evidence" value="ECO:0007669"/>
    <property type="project" value="InterPro"/>
</dbReference>
<keyword evidence="4 8" id="KW-0547">Nucleotide-binding</keyword>
<dbReference type="AlphaFoldDB" id="A0A226EYX6"/>
<dbReference type="Pfam" id="PF17862">
    <property type="entry name" value="AAA_lid_3"/>
    <property type="match status" value="1"/>
</dbReference>
<dbReference type="InterPro" id="IPR003959">
    <property type="entry name" value="ATPase_AAA_core"/>
</dbReference>
<evidence type="ECO:0000256" key="8">
    <source>
        <dbReference type="RuleBase" id="RU003651"/>
    </source>
</evidence>
<dbReference type="Pfam" id="PF00004">
    <property type="entry name" value="AAA"/>
    <property type="match status" value="1"/>
</dbReference>
<gene>
    <name evidence="10" type="ORF">Fcan01_02823</name>
</gene>
<dbReference type="InterPro" id="IPR050304">
    <property type="entry name" value="MT-severing_AAA_ATPase"/>
</dbReference>
<dbReference type="SMART" id="SM00382">
    <property type="entry name" value="AAA"/>
    <property type="match status" value="1"/>
</dbReference>
<dbReference type="InterPro" id="IPR041569">
    <property type="entry name" value="AAA_lid_3"/>
</dbReference>
<dbReference type="GO" id="GO:0000922">
    <property type="term" value="C:spindle pole"/>
    <property type="evidence" value="ECO:0007669"/>
    <property type="project" value="UniProtKB-SubCell"/>
</dbReference>
<organism evidence="10 11">
    <name type="scientific">Folsomia candida</name>
    <name type="common">Springtail</name>
    <dbReference type="NCBI Taxonomy" id="158441"/>
    <lineage>
        <taxon>Eukaryota</taxon>
        <taxon>Metazoa</taxon>
        <taxon>Ecdysozoa</taxon>
        <taxon>Arthropoda</taxon>
        <taxon>Hexapoda</taxon>
        <taxon>Collembola</taxon>
        <taxon>Entomobryomorpha</taxon>
        <taxon>Isotomoidea</taxon>
        <taxon>Isotomidae</taxon>
        <taxon>Proisotominae</taxon>
        <taxon>Folsomia</taxon>
    </lineage>
</organism>
<dbReference type="GO" id="GO:0005874">
    <property type="term" value="C:microtubule"/>
    <property type="evidence" value="ECO:0007669"/>
    <property type="project" value="UniProtKB-KW"/>
</dbReference>
<dbReference type="InterPro" id="IPR003960">
    <property type="entry name" value="ATPase_AAA_CS"/>
</dbReference>
<dbReference type="STRING" id="158441.A0A226EYX6"/>
<evidence type="ECO:0000256" key="6">
    <source>
        <dbReference type="ARBA" id="ARBA00023212"/>
    </source>
</evidence>
<evidence type="ECO:0000256" key="7">
    <source>
        <dbReference type="ARBA" id="ARBA00023235"/>
    </source>
</evidence>
<evidence type="ECO:0000256" key="3">
    <source>
        <dbReference type="ARBA" id="ARBA00022701"/>
    </source>
</evidence>
<dbReference type="Proteomes" id="UP000198287">
    <property type="component" value="Unassembled WGS sequence"/>
</dbReference>
<keyword evidence="5 8" id="KW-0067">ATP-binding</keyword>
<sequence length="460" mass="51667">EEKRVDNREKAMLLFTFQLLLDKGYVDTAASLASEFSLSLDQYTICENIDLNSIFIDFEAYYNMRFQRYPQYFKKISAGGATVGESLLMKLSKKNGGRNNTGSSRLRRGGPMADGDLLSANSSEPLELNISNNVNPRCCNNEKLLKPISGLEFGNDEMRYFADIIQREIVVQDLETKWDDIIGLENAKMILMESMVYRNEFTEFFGDALPPWKGLLLYGPVGTGKTMLARAVASECGTTFFNISTACLVSKWRGDSEKMMKVLFDLARYHAPSTIFFDEFDALASNRDTSSESDASRRLKSELLQQMDGLLTNCESQPPVFILAATNLPWELDPAVVRRLEKRVYIPVPNTQERAGILKHHFAKTAQGVARNSKGKNSIVCNLDFEAVANATVGYSGSDLQHVVKEAVVLKFRETFQDKSKLRKLIIDSQDVARALKNVSSTVKAEQDKKFKNLESSFTT</sequence>
<evidence type="ECO:0000256" key="2">
    <source>
        <dbReference type="ARBA" id="ARBA00022490"/>
    </source>
</evidence>
<accession>A0A226EYX6</accession>
<dbReference type="OMA" id="IMCANID"/>
<reference evidence="10 11" key="1">
    <citation type="submission" date="2015-12" db="EMBL/GenBank/DDBJ databases">
        <title>The genome of Folsomia candida.</title>
        <authorList>
            <person name="Faddeeva A."/>
            <person name="Derks M.F."/>
            <person name="Anvar Y."/>
            <person name="Smit S."/>
            <person name="Van Straalen N."/>
            <person name="Roelofs D."/>
        </authorList>
    </citation>
    <scope>NUCLEOTIDE SEQUENCE [LARGE SCALE GENOMIC DNA]</scope>
    <source>
        <strain evidence="10 11">VU population</strain>
        <tissue evidence="10">Whole body</tissue>
    </source>
</reference>
<dbReference type="PANTHER" id="PTHR23074">
    <property type="entry name" value="AAA DOMAIN-CONTAINING"/>
    <property type="match status" value="1"/>
</dbReference>
<dbReference type="Gene3D" id="1.10.8.60">
    <property type="match status" value="1"/>
</dbReference>
<dbReference type="FunFam" id="3.40.50.300:FF:000159">
    <property type="entry name" value="Katanin p60 ATPase-containing subunit A1"/>
    <property type="match status" value="1"/>
</dbReference>
<dbReference type="PROSITE" id="PS00674">
    <property type="entry name" value="AAA"/>
    <property type="match status" value="1"/>
</dbReference>
<comment type="subcellular location">
    <subcellularLocation>
        <location evidence="1">Cytoplasm</location>
        <location evidence="1">Cytoskeleton</location>
        <location evidence="1">Spindle pole</location>
    </subcellularLocation>
</comment>
<keyword evidence="2" id="KW-0963">Cytoplasm</keyword>
<dbReference type="PANTHER" id="PTHR23074:SF78">
    <property type="entry name" value="KATANIN P60 ATPASE-CONTAINING SUBUNIT A-LIKE 2"/>
    <property type="match status" value="1"/>
</dbReference>
<feature type="domain" description="AAA+ ATPase" evidence="9">
    <location>
        <begin position="211"/>
        <end position="350"/>
    </location>
</feature>
<dbReference type="EMBL" id="LNIX01000001">
    <property type="protein sequence ID" value="OXA62388.1"/>
    <property type="molecule type" value="Genomic_DNA"/>
</dbReference>
<evidence type="ECO:0000256" key="5">
    <source>
        <dbReference type="ARBA" id="ARBA00022840"/>
    </source>
</evidence>
<evidence type="ECO:0000256" key="4">
    <source>
        <dbReference type="ARBA" id="ARBA00022741"/>
    </source>
</evidence>